<dbReference type="Proteomes" id="UP001497623">
    <property type="component" value="Unassembled WGS sequence"/>
</dbReference>
<organism evidence="2 3">
    <name type="scientific">Meganyctiphanes norvegica</name>
    <name type="common">Northern krill</name>
    <name type="synonym">Thysanopoda norvegica</name>
    <dbReference type="NCBI Taxonomy" id="48144"/>
    <lineage>
        <taxon>Eukaryota</taxon>
        <taxon>Metazoa</taxon>
        <taxon>Ecdysozoa</taxon>
        <taxon>Arthropoda</taxon>
        <taxon>Crustacea</taxon>
        <taxon>Multicrustacea</taxon>
        <taxon>Malacostraca</taxon>
        <taxon>Eumalacostraca</taxon>
        <taxon>Eucarida</taxon>
        <taxon>Euphausiacea</taxon>
        <taxon>Euphausiidae</taxon>
        <taxon>Meganyctiphanes</taxon>
    </lineage>
</organism>
<comment type="caution">
    <text evidence="2">The sequence shown here is derived from an EMBL/GenBank/DDBJ whole genome shotgun (WGS) entry which is preliminary data.</text>
</comment>
<sequence>LVEKECQKNSMDSYDIFLQELNRTMPVNSKNNEDEQKDYVCFFAEKSSLPASEASRGEQQISSSSHNFSIEDPSTKTKSSESSSKFTDTNGKTAKPPRKD</sequence>
<accession>A0AAV2RSQ5</accession>
<feature type="non-terminal residue" evidence="2">
    <location>
        <position position="100"/>
    </location>
</feature>
<feature type="region of interest" description="Disordered" evidence="1">
    <location>
        <begin position="51"/>
        <end position="100"/>
    </location>
</feature>
<reference evidence="2 3" key="1">
    <citation type="submission" date="2024-05" db="EMBL/GenBank/DDBJ databases">
        <authorList>
            <person name="Wallberg A."/>
        </authorList>
    </citation>
    <scope>NUCLEOTIDE SEQUENCE [LARGE SCALE GENOMIC DNA]</scope>
</reference>
<feature type="non-terminal residue" evidence="2">
    <location>
        <position position="1"/>
    </location>
</feature>
<evidence type="ECO:0000256" key="1">
    <source>
        <dbReference type="SAM" id="MobiDB-lite"/>
    </source>
</evidence>
<evidence type="ECO:0000313" key="2">
    <source>
        <dbReference type="EMBL" id="CAL4134470.1"/>
    </source>
</evidence>
<dbReference type="EMBL" id="CAXKWB010028845">
    <property type="protein sequence ID" value="CAL4134470.1"/>
    <property type="molecule type" value="Genomic_DNA"/>
</dbReference>
<keyword evidence="3" id="KW-1185">Reference proteome</keyword>
<dbReference type="AlphaFoldDB" id="A0AAV2RSQ5"/>
<protein>
    <submittedName>
        <fullName evidence="2">Uncharacterized protein</fullName>
    </submittedName>
</protein>
<gene>
    <name evidence="2" type="ORF">MNOR_LOCUS27418</name>
</gene>
<proteinExistence type="predicted"/>
<evidence type="ECO:0000313" key="3">
    <source>
        <dbReference type="Proteomes" id="UP001497623"/>
    </source>
</evidence>
<name>A0AAV2RSQ5_MEGNR</name>
<feature type="compositionally biased region" description="Polar residues" evidence="1">
    <location>
        <begin position="57"/>
        <end position="68"/>
    </location>
</feature>